<organism evidence="1 2">
    <name type="scientific">Sunxiuqinia elliptica</name>
    <dbReference type="NCBI Taxonomy" id="655355"/>
    <lineage>
        <taxon>Bacteria</taxon>
        <taxon>Pseudomonadati</taxon>
        <taxon>Bacteroidota</taxon>
        <taxon>Bacteroidia</taxon>
        <taxon>Marinilabiliales</taxon>
        <taxon>Prolixibacteraceae</taxon>
        <taxon>Sunxiuqinia</taxon>
    </lineage>
</organism>
<reference evidence="1 2" key="1">
    <citation type="submission" date="2016-10" db="EMBL/GenBank/DDBJ databases">
        <authorList>
            <person name="de Groot N.N."/>
        </authorList>
    </citation>
    <scope>NUCLEOTIDE SEQUENCE [LARGE SCALE GENOMIC DNA]</scope>
    <source>
        <strain evidence="1 2">CGMCC 1.9156</strain>
    </source>
</reference>
<evidence type="ECO:0000313" key="2">
    <source>
        <dbReference type="Proteomes" id="UP000198964"/>
    </source>
</evidence>
<evidence type="ECO:0000313" key="1">
    <source>
        <dbReference type="EMBL" id="SFF29063.1"/>
    </source>
</evidence>
<sequence length="171" mass="19043">MLCLILLSLACKKESSFPGEIILGDDLGMFTNDEEVLIYTDFEDKDSLDLNQDGVYDLVFKSISVPGTTGYTAIPAMVPKVNLWLKVDGNQIQSSPFRSVIGLTDTWHDSNGRAVVWPDTPDEMNADKITGQFYLAFLLNGEQLGWVEMRLDEENGAYAPVVNGFRIAKRN</sequence>
<dbReference type="EMBL" id="FONW01000004">
    <property type="protein sequence ID" value="SFF29063.1"/>
    <property type="molecule type" value="Genomic_DNA"/>
</dbReference>
<gene>
    <name evidence="1" type="ORF">SAMN05216283_10493</name>
</gene>
<dbReference type="Proteomes" id="UP000198964">
    <property type="component" value="Unassembled WGS sequence"/>
</dbReference>
<proteinExistence type="predicted"/>
<accession>A0A1I2HI33</accession>
<protein>
    <submittedName>
        <fullName evidence="1">Uncharacterized protein</fullName>
    </submittedName>
</protein>
<name>A0A1I2HI33_9BACT</name>
<keyword evidence="2" id="KW-1185">Reference proteome</keyword>
<dbReference type="AlphaFoldDB" id="A0A1I2HI33"/>
<dbReference type="STRING" id="655355.SAMN05216283_10493"/>